<evidence type="ECO:0000313" key="1">
    <source>
        <dbReference type="EMBL" id="OUZ35009.1"/>
    </source>
</evidence>
<evidence type="ECO:0008006" key="2">
    <source>
        <dbReference type="Google" id="ProtNLM"/>
    </source>
</evidence>
<organism evidence="1">
    <name type="scientific">Candidatus Enterococcus dunnyi</name>
    <dbReference type="NCBI Taxonomy" id="1834192"/>
    <lineage>
        <taxon>Bacteria</taxon>
        <taxon>Bacillati</taxon>
        <taxon>Bacillota</taxon>
        <taxon>Bacilli</taxon>
        <taxon>Lactobacillales</taxon>
        <taxon>Enterococcaceae</taxon>
        <taxon>Enterococcus</taxon>
    </lineage>
</organism>
<sequence length="163" mass="19154">MDHFHPLYNIENRTYLNEGNESNMLNNLIETMSKSESIFAEKEDGTKVNYYIFPEFEVHLNTIPAGTIQGWHTHSDIEEILLVNDGEIRVETIVDNKKTYKDCQKGELIRMNQSLHRILNLHNHEAAFSVFRFVPQGIDHREKIKNDKKSYTDDEVEAMLKRM</sequence>
<dbReference type="InterPro" id="IPR011051">
    <property type="entry name" value="RmlC_Cupin_sf"/>
</dbReference>
<dbReference type="InterPro" id="IPR014710">
    <property type="entry name" value="RmlC-like_jellyroll"/>
</dbReference>
<dbReference type="Gene3D" id="2.60.120.10">
    <property type="entry name" value="Jelly Rolls"/>
    <property type="match status" value="1"/>
</dbReference>
<comment type="caution">
    <text evidence="1">The sequence shown here is derived from an EMBL/GenBank/DDBJ whole genome shotgun (WGS) entry which is preliminary data.</text>
</comment>
<name>A0A200JDV9_9ENTE</name>
<gene>
    <name evidence="1" type="ORF">A5889_000484</name>
</gene>
<dbReference type="AlphaFoldDB" id="A0A200JDV9"/>
<dbReference type="EMBL" id="NIBQ01000001">
    <property type="protein sequence ID" value="OUZ35009.1"/>
    <property type="molecule type" value="Genomic_DNA"/>
</dbReference>
<proteinExistence type="predicted"/>
<protein>
    <recommendedName>
        <fullName evidence="2">Cupin 2 conserved barrel domain-containing protein</fullName>
    </recommendedName>
</protein>
<dbReference type="SUPFAM" id="SSF51182">
    <property type="entry name" value="RmlC-like cupins"/>
    <property type="match status" value="1"/>
</dbReference>
<reference evidence="1" key="1">
    <citation type="submission" date="2017-05" db="EMBL/GenBank/DDBJ databases">
        <title>The Genome Sequence of Enterococcus sp. 9D6_DIV0238.</title>
        <authorList>
            <consortium name="The Broad Institute Genomics Platform"/>
            <consortium name="The Broad Institute Genomic Center for Infectious Diseases"/>
            <person name="Earl A."/>
            <person name="Manson A."/>
            <person name="Schwartman J."/>
            <person name="Gilmore M."/>
            <person name="Abouelleil A."/>
            <person name="Cao P."/>
            <person name="Chapman S."/>
            <person name="Cusick C."/>
            <person name="Shea T."/>
            <person name="Young S."/>
            <person name="Neafsey D."/>
            <person name="Nusbaum C."/>
            <person name="Birren B."/>
        </authorList>
    </citation>
    <scope>NUCLEOTIDE SEQUENCE [LARGE SCALE GENOMIC DNA]</scope>
    <source>
        <strain evidence="1">9D6_DIV0238</strain>
    </source>
</reference>
<dbReference type="RefSeq" id="WP_242585312.1">
    <property type="nucleotide sequence ID" value="NZ_CP147246.1"/>
</dbReference>
<accession>A0A200JDV9</accession>
<dbReference type="CDD" id="cd02208">
    <property type="entry name" value="cupin_RmlC-like"/>
    <property type="match status" value="1"/>
</dbReference>